<dbReference type="PANTHER" id="PTHR12526:SF630">
    <property type="entry name" value="GLYCOSYLTRANSFERASE"/>
    <property type="match status" value="1"/>
</dbReference>
<dbReference type="SUPFAM" id="SSF53756">
    <property type="entry name" value="UDP-Glycosyltransferase/glycogen phosphorylase"/>
    <property type="match status" value="1"/>
</dbReference>
<protein>
    <submittedName>
        <fullName evidence="2">Glycosyltransferase family 4 protein</fullName>
    </submittedName>
</protein>
<evidence type="ECO:0000313" key="2">
    <source>
        <dbReference type="EMBL" id="MBL1410342.1"/>
    </source>
</evidence>
<dbReference type="Gene3D" id="3.40.50.2000">
    <property type="entry name" value="Glycogen Phosphorylase B"/>
    <property type="match status" value="2"/>
</dbReference>
<reference evidence="2 3" key="1">
    <citation type="submission" date="2021-01" db="EMBL/GenBank/DDBJ databases">
        <title>C459-1 draft genome sequence.</title>
        <authorList>
            <person name="Zhang X.-F."/>
        </authorList>
    </citation>
    <scope>NUCLEOTIDE SEQUENCE [LARGE SCALE GENOMIC DNA]</scope>
    <source>
        <strain evidence="3">C459-1</strain>
    </source>
</reference>
<dbReference type="RefSeq" id="WP_202104039.1">
    <property type="nucleotide sequence ID" value="NZ_JAERTY010000009.1"/>
</dbReference>
<sequence>MGKEQIRKDVLLVTNVWTGAAPFFYEGQEKSKGMPAFNNVFYKILDDDRIGTIHVIVWQPEYVISIPPKYNKKIQIYTVGERSTNLFQKFKLIYTAVSLGVRIVQNNSNIQQLVGFGSLGGVTALISRKTSVPEFRRLYGTFLINEISEPKWKLFLKHPLEYLTFSMKGKGLIITNDGTKGDIVFEKIGNKDLPLHFLLNGVDKNIATNIKRPKNISLPDNFMTYVARLDPWKSQHLLIEALHCIHTKGLDFPVTYIIGAAWDKEYVARLSMMVNKFGLEDKIKFIYGLPIQEVHYMLLHSDITFSLYHTSNLGNVFIEAVQLGVPMIALNDTGSLDLIDLNAFFEIKSNKIEVIEDAILNLLENDELRHQISENAKKFANRTFLSWEERAKREIDLIIE</sequence>
<dbReference type="EMBL" id="JAERTY010000009">
    <property type="protein sequence ID" value="MBL1410342.1"/>
    <property type="molecule type" value="Genomic_DNA"/>
</dbReference>
<proteinExistence type="predicted"/>
<accession>A0ABS1R6L1</accession>
<gene>
    <name evidence="2" type="ORF">JKG61_16420</name>
</gene>
<dbReference type="Proteomes" id="UP000625283">
    <property type="component" value="Unassembled WGS sequence"/>
</dbReference>
<feature type="domain" description="Glycosyl transferase family 1" evidence="1">
    <location>
        <begin position="209"/>
        <end position="378"/>
    </location>
</feature>
<dbReference type="PANTHER" id="PTHR12526">
    <property type="entry name" value="GLYCOSYLTRANSFERASE"/>
    <property type="match status" value="1"/>
</dbReference>
<comment type="caution">
    <text evidence="2">The sequence shown here is derived from an EMBL/GenBank/DDBJ whole genome shotgun (WGS) entry which is preliminary data.</text>
</comment>
<name>A0ABS1R6L1_9SPHI</name>
<dbReference type="InterPro" id="IPR001296">
    <property type="entry name" value="Glyco_trans_1"/>
</dbReference>
<evidence type="ECO:0000259" key="1">
    <source>
        <dbReference type="Pfam" id="PF00534"/>
    </source>
</evidence>
<dbReference type="CDD" id="cd03801">
    <property type="entry name" value="GT4_PimA-like"/>
    <property type="match status" value="1"/>
</dbReference>
<keyword evidence="3" id="KW-1185">Reference proteome</keyword>
<evidence type="ECO:0000313" key="3">
    <source>
        <dbReference type="Proteomes" id="UP000625283"/>
    </source>
</evidence>
<organism evidence="2 3">
    <name type="scientific">Sphingobacterium faecale</name>
    <dbReference type="NCBI Taxonomy" id="2803775"/>
    <lineage>
        <taxon>Bacteria</taxon>
        <taxon>Pseudomonadati</taxon>
        <taxon>Bacteroidota</taxon>
        <taxon>Sphingobacteriia</taxon>
        <taxon>Sphingobacteriales</taxon>
        <taxon>Sphingobacteriaceae</taxon>
        <taxon>Sphingobacterium</taxon>
    </lineage>
</organism>
<dbReference type="Pfam" id="PF00534">
    <property type="entry name" value="Glycos_transf_1"/>
    <property type="match status" value="1"/>
</dbReference>